<reference evidence="4" key="1">
    <citation type="submission" date="2016-04" db="EMBL/GenBank/DDBJ databases">
        <authorList>
            <person name="Nguyen H.D."/>
            <person name="Samba Siva P."/>
            <person name="Cullis J."/>
            <person name="Levesque C.A."/>
            <person name="Hambleton S."/>
        </authorList>
    </citation>
    <scope>NUCLEOTIDE SEQUENCE</scope>
    <source>
        <strain evidence="4">DAOMC 236416</strain>
    </source>
</reference>
<dbReference type="InterPro" id="IPR011032">
    <property type="entry name" value="GroES-like_sf"/>
</dbReference>
<name>A0A177TFI5_9BASI</name>
<evidence type="ECO:0000313" key="4">
    <source>
        <dbReference type="EMBL" id="KAE8258870.1"/>
    </source>
</evidence>
<dbReference type="InterPro" id="IPR013154">
    <property type="entry name" value="ADH-like_N"/>
</dbReference>
<organism evidence="4 5">
    <name type="scientific">Tilletia indica</name>
    <dbReference type="NCBI Taxonomy" id="43049"/>
    <lineage>
        <taxon>Eukaryota</taxon>
        <taxon>Fungi</taxon>
        <taxon>Dikarya</taxon>
        <taxon>Basidiomycota</taxon>
        <taxon>Ustilaginomycotina</taxon>
        <taxon>Exobasidiomycetes</taxon>
        <taxon>Tilletiales</taxon>
        <taxon>Tilletiaceae</taxon>
        <taxon>Tilletia</taxon>
    </lineage>
</organism>
<dbReference type="PANTHER" id="PTHR48106">
    <property type="entry name" value="QUINONE OXIDOREDUCTASE PIG3-RELATED"/>
    <property type="match status" value="1"/>
</dbReference>
<dbReference type="Gene3D" id="3.40.50.720">
    <property type="entry name" value="NAD(P)-binding Rossmann-like Domain"/>
    <property type="match status" value="1"/>
</dbReference>
<dbReference type="Pfam" id="PF13602">
    <property type="entry name" value="ADH_zinc_N_2"/>
    <property type="match status" value="1"/>
</dbReference>
<gene>
    <name evidence="4" type="ORF">A4X13_0g1394</name>
</gene>
<keyword evidence="5" id="KW-1185">Reference proteome</keyword>
<evidence type="ECO:0000256" key="2">
    <source>
        <dbReference type="ARBA" id="ARBA00023002"/>
    </source>
</evidence>
<sequence>MSTPSKTMLAAVVHEAGPPSAIKLEQVPIPPPTPGRVLIRIKAFGLNRSELFTRQGHSGDVVQFPRILGIEGVGIVEDNGGGGHFKKGDVVTSAMGGMGRTWDGSYAQYTSVPAEQVVVIPGGEDLGWETLGAIPEMLQTAWGSLTRALQFKKGDRVLIRGGTTSVGLATAAIAKHRGAGLIVSTTRSASRKQKCLDAGADDIIVDTGSIADEANKMGGFDKVLELVGTTTLQDSLQCLNDHGICCMTGMVGDKWELEALSPMGATGIKTATYLTTYTGGNEDVKATPYGELVGLIKEGKIKITIGKTFKLTEIVEAHDCMEKNQAAGKIVILVD</sequence>
<dbReference type="GO" id="GO:0016651">
    <property type="term" value="F:oxidoreductase activity, acting on NAD(P)H"/>
    <property type="evidence" value="ECO:0007669"/>
    <property type="project" value="TreeGrafter"/>
</dbReference>
<accession>A0A177TFI5</accession>
<evidence type="ECO:0000256" key="1">
    <source>
        <dbReference type="ARBA" id="ARBA00022857"/>
    </source>
</evidence>
<evidence type="ECO:0000313" key="5">
    <source>
        <dbReference type="Proteomes" id="UP000077521"/>
    </source>
</evidence>
<dbReference type="PANTHER" id="PTHR48106:SF18">
    <property type="entry name" value="QUINONE OXIDOREDUCTASE PIG3"/>
    <property type="match status" value="1"/>
</dbReference>
<comment type="caution">
    <text evidence="4">The sequence shown here is derived from an EMBL/GenBank/DDBJ whole genome shotgun (WGS) entry which is preliminary data.</text>
</comment>
<dbReference type="InterPro" id="IPR020843">
    <property type="entry name" value="ER"/>
</dbReference>
<reference evidence="4" key="2">
    <citation type="journal article" date="2019" name="IMA Fungus">
        <title>Genome sequencing and comparison of five Tilletia species to identify candidate genes for the detection of regulated species infecting wheat.</title>
        <authorList>
            <person name="Nguyen H.D.T."/>
            <person name="Sultana T."/>
            <person name="Kesanakurti P."/>
            <person name="Hambleton S."/>
        </authorList>
    </citation>
    <scope>NUCLEOTIDE SEQUENCE</scope>
    <source>
        <strain evidence="4">DAOMC 236416</strain>
    </source>
</reference>
<protein>
    <recommendedName>
        <fullName evidence="3">Enoyl reductase (ER) domain-containing protein</fullName>
    </recommendedName>
</protein>
<dbReference type="Pfam" id="PF08240">
    <property type="entry name" value="ADH_N"/>
    <property type="match status" value="1"/>
</dbReference>
<keyword evidence="1" id="KW-0521">NADP</keyword>
<dbReference type="SUPFAM" id="SSF51735">
    <property type="entry name" value="NAD(P)-binding Rossmann-fold domains"/>
    <property type="match status" value="1"/>
</dbReference>
<feature type="domain" description="Enoyl reductase (ER)" evidence="3">
    <location>
        <begin position="17"/>
        <end position="332"/>
    </location>
</feature>
<dbReference type="InterPro" id="IPR036291">
    <property type="entry name" value="NAD(P)-bd_dom_sf"/>
</dbReference>
<dbReference type="Gene3D" id="3.90.180.10">
    <property type="entry name" value="Medium-chain alcohol dehydrogenases, catalytic domain"/>
    <property type="match status" value="1"/>
</dbReference>
<proteinExistence type="predicted"/>
<keyword evidence="2" id="KW-0560">Oxidoreductase</keyword>
<dbReference type="Proteomes" id="UP000077521">
    <property type="component" value="Unassembled WGS sequence"/>
</dbReference>
<dbReference type="EMBL" id="LWDF02000054">
    <property type="protein sequence ID" value="KAE8258870.1"/>
    <property type="molecule type" value="Genomic_DNA"/>
</dbReference>
<evidence type="ECO:0000259" key="3">
    <source>
        <dbReference type="SMART" id="SM00829"/>
    </source>
</evidence>
<dbReference type="GO" id="GO:0070402">
    <property type="term" value="F:NADPH binding"/>
    <property type="evidence" value="ECO:0007669"/>
    <property type="project" value="TreeGrafter"/>
</dbReference>
<dbReference type="AlphaFoldDB" id="A0A177TFI5"/>
<dbReference type="SUPFAM" id="SSF50129">
    <property type="entry name" value="GroES-like"/>
    <property type="match status" value="1"/>
</dbReference>
<dbReference type="SMART" id="SM00829">
    <property type="entry name" value="PKS_ER"/>
    <property type="match status" value="1"/>
</dbReference>